<keyword evidence="3" id="KW-0732">Signal</keyword>
<dbReference type="WBParaSite" id="HCON_00038840-00001">
    <property type="protein sequence ID" value="HCON_00038840-00001"/>
    <property type="gene ID" value="HCON_00038840"/>
</dbReference>
<feature type="coiled-coil region" evidence="1">
    <location>
        <begin position="43"/>
        <end position="77"/>
    </location>
</feature>
<keyword evidence="1" id="KW-0175">Coiled coil</keyword>
<evidence type="ECO:0000256" key="1">
    <source>
        <dbReference type="SAM" id="Coils"/>
    </source>
</evidence>
<dbReference type="OrthoDB" id="5861263at2759"/>
<reference evidence="5" key="1">
    <citation type="submission" date="2020-12" db="UniProtKB">
        <authorList>
            <consortium name="WormBaseParasite"/>
        </authorList>
    </citation>
    <scope>IDENTIFICATION</scope>
    <source>
        <strain evidence="5">MHco3</strain>
    </source>
</reference>
<organism evidence="4 5">
    <name type="scientific">Haemonchus contortus</name>
    <name type="common">Barber pole worm</name>
    <dbReference type="NCBI Taxonomy" id="6289"/>
    <lineage>
        <taxon>Eukaryota</taxon>
        <taxon>Metazoa</taxon>
        <taxon>Ecdysozoa</taxon>
        <taxon>Nematoda</taxon>
        <taxon>Chromadorea</taxon>
        <taxon>Rhabditida</taxon>
        <taxon>Rhabditina</taxon>
        <taxon>Rhabditomorpha</taxon>
        <taxon>Strongyloidea</taxon>
        <taxon>Trichostrongylidae</taxon>
        <taxon>Haemonchus</taxon>
    </lineage>
</organism>
<sequence length="291" mass="32566">MRCIFYVALISLLSVAGAISTTSLEILSDAVDTNVISPLLPLTKEARRERRKERRILRKKKQRLRELREEIRILTLSLQQPNTTAVFDKTEVKLKQKSRQGRKGIKWRKSLLEKLKGIVKRLDRMERRLVEGNQIVSSEVVLPSSNSSSASTTSTPMTTTTTTVATSINLPINETVIQKLKRIQPAISRSRSGENGTACSAHKDCRPGHCCHRLITDKHDTKSTCVLHRLEEGKECLDGCQCSTQLNCFLPDTKFSRNSTKAFCKKAASSDILTGSYLYQKDSIIVDSGST</sequence>
<dbReference type="Proteomes" id="UP000025227">
    <property type="component" value="Unplaced"/>
</dbReference>
<feature type="region of interest" description="Disordered" evidence="2">
    <location>
        <begin position="141"/>
        <end position="160"/>
    </location>
</feature>
<dbReference type="AlphaFoldDB" id="A0A7I5E701"/>
<evidence type="ECO:0000256" key="3">
    <source>
        <dbReference type="SAM" id="SignalP"/>
    </source>
</evidence>
<feature type="chain" id="PRO_5029562364" evidence="3">
    <location>
        <begin position="19"/>
        <end position="291"/>
    </location>
</feature>
<name>A0A7I5E701_HAECO</name>
<protein>
    <submittedName>
        <fullName evidence="5">Secreted protein</fullName>
    </submittedName>
</protein>
<accession>A0A7I5E701</accession>
<evidence type="ECO:0000313" key="5">
    <source>
        <dbReference type="WBParaSite" id="HCON_00038840-00001"/>
    </source>
</evidence>
<proteinExistence type="predicted"/>
<feature type="signal peptide" evidence="3">
    <location>
        <begin position="1"/>
        <end position="18"/>
    </location>
</feature>
<evidence type="ECO:0000256" key="2">
    <source>
        <dbReference type="SAM" id="MobiDB-lite"/>
    </source>
</evidence>
<keyword evidence="4" id="KW-1185">Reference proteome</keyword>
<evidence type="ECO:0000313" key="4">
    <source>
        <dbReference type="Proteomes" id="UP000025227"/>
    </source>
</evidence>
<dbReference type="OMA" id="CCHRLIT"/>